<proteinExistence type="predicted"/>
<comment type="caution">
    <text evidence="1">The sequence shown here is derived from an EMBL/GenBank/DDBJ whole genome shotgun (WGS) entry which is preliminary data.</text>
</comment>
<name>A0ABS6AMI5_9RHOB</name>
<gene>
    <name evidence="1" type="ORF">KNW02_12065</name>
</gene>
<dbReference type="Proteomes" id="UP001166191">
    <property type="component" value="Unassembled WGS sequence"/>
</dbReference>
<sequence>MTADELTEIDVALAEISVLRGTLTRLEASLEQLRGAALQHSLSQLPACEVPPTEHRRAHRSGRPAIIDTDPELQAFILARLDRLTYHQVAAAIAEHFPPDRHISHATVHR</sequence>
<reference evidence="1" key="1">
    <citation type="submission" date="2021-06" db="EMBL/GenBank/DDBJ databases">
        <title>Paracoccus bacterium XHP0099 sp. nov., isolated from the surface waters of the Yellow Sea.</title>
        <authorList>
            <person name="Xue H."/>
            <person name="Zhang D."/>
        </authorList>
    </citation>
    <scope>NUCLEOTIDE SEQUENCE</scope>
    <source>
        <strain evidence="1">XHP0099</strain>
    </source>
</reference>
<accession>A0ABS6AMI5</accession>
<evidence type="ECO:0000313" key="2">
    <source>
        <dbReference type="Proteomes" id="UP001166191"/>
    </source>
</evidence>
<keyword evidence="2" id="KW-1185">Reference proteome</keyword>
<organism evidence="1 2">
    <name type="scientific">Paracoccus marinaquae</name>
    <dbReference type="NCBI Taxonomy" id="2841926"/>
    <lineage>
        <taxon>Bacteria</taxon>
        <taxon>Pseudomonadati</taxon>
        <taxon>Pseudomonadota</taxon>
        <taxon>Alphaproteobacteria</taxon>
        <taxon>Rhodobacterales</taxon>
        <taxon>Paracoccaceae</taxon>
        <taxon>Paracoccus</taxon>
    </lineage>
</organism>
<protein>
    <submittedName>
        <fullName evidence="1">Helix-turn-helix domain-containing protein</fullName>
    </submittedName>
</protein>
<evidence type="ECO:0000313" key="1">
    <source>
        <dbReference type="EMBL" id="MBU3030850.1"/>
    </source>
</evidence>
<dbReference type="RefSeq" id="WP_216033526.1">
    <property type="nucleotide sequence ID" value="NZ_JAHKNG010000020.1"/>
</dbReference>
<dbReference type="EMBL" id="JAHKNG010000020">
    <property type="protein sequence ID" value="MBU3030850.1"/>
    <property type="molecule type" value="Genomic_DNA"/>
</dbReference>